<dbReference type="CDD" id="cd00077">
    <property type="entry name" value="HDc"/>
    <property type="match status" value="1"/>
</dbReference>
<dbReference type="Pfam" id="PF04607">
    <property type="entry name" value="RelA_SpoT"/>
    <property type="match status" value="1"/>
</dbReference>
<dbReference type="CDD" id="cd04876">
    <property type="entry name" value="ACT_RelA-SpoT"/>
    <property type="match status" value="1"/>
</dbReference>
<evidence type="ECO:0000259" key="7">
    <source>
        <dbReference type="PROSITE" id="PS51880"/>
    </source>
</evidence>
<dbReference type="Pfam" id="PF13291">
    <property type="entry name" value="ACT_4"/>
    <property type="match status" value="1"/>
</dbReference>
<protein>
    <submittedName>
        <fullName evidence="8">Bifunctional (P)ppGpp synthetase/guanosine-3',5'-bis(Diphosphate) 3'-pyrophosphohydrolase</fullName>
        <ecNumber evidence="8">2.7.6.5</ecNumber>
    </submittedName>
</protein>
<dbReference type="Gene3D" id="3.30.70.260">
    <property type="match status" value="1"/>
</dbReference>
<organism evidence="8 9">
    <name type="scientific">Streptomyces solicathayae</name>
    <dbReference type="NCBI Taxonomy" id="3081768"/>
    <lineage>
        <taxon>Bacteria</taxon>
        <taxon>Bacillati</taxon>
        <taxon>Actinomycetota</taxon>
        <taxon>Actinomycetes</taxon>
        <taxon>Kitasatosporales</taxon>
        <taxon>Streptomycetaceae</taxon>
        <taxon>Streptomyces</taxon>
    </lineage>
</organism>
<dbReference type="Pfam" id="PF13328">
    <property type="entry name" value="HD_4"/>
    <property type="match status" value="1"/>
</dbReference>
<dbReference type="NCBIfam" id="TIGR00691">
    <property type="entry name" value="spoT_relA"/>
    <property type="match status" value="1"/>
</dbReference>
<dbReference type="InterPro" id="IPR045600">
    <property type="entry name" value="RelA/SpoT_AH_RIS"/>
</dbReference>
<feature type="domain" description="ACT" evidence="5">
    <location>
        <begin position="747"/>
        <end position="821"/>
    </location>
</feature>
<dbReference type="SUPFAM" id="SSF81301">
    <property type="entry name" value="Nucleotidyltransferase"/>
    <property type="match status" value="1"/>
</dbReference>
<comment type="catalytic activity">
    <reaction evidence="2">
        <text>GTP + ATP = guanosine 3'-diphosphate 5'-triphosphate + AMP</text>
        <dbReference type="Rhea" id="RHEA:22088"/>
        <dbReference type="ChEBI" id="CHEBI:30616"/>
        <dbReference type="ChEBI" id="CHEBI:37565"/>
        <dbReference type="ChEBI" id="CHEBI:142410"/>
        <dbReference type="ChEBI" id="CHEBI:456215"/>
        <dbReference type="EC" id="2.7.6.5"/>
    </reaction>
</comment>
<gene>
    <name evidence="8" type="ORF">R2D22_30565</name>
</gene>
<dbReference type="CDD" id="cd01668">
    <property type="entry name" value="TGS_RSH"/>
    <property type="match status" value="1"/>
</dbReference>
<dbReference type="PROSITE" id="PS51671">
    <property type="entry name" value="ACT"/>
    <property type="match status" value="1"/>
</dbReference>
<dbReference type="InterPro" id="IPR006674">
    <property type="entry name" value="HD_domain"/>
</dbReference>
<evidence type="ECO:0000259" key="5">
    <source>
        <dbReference type="PROSITE" id="PS51671"/>
    </source>
</evidence>
<evidence type="ECO:0000313" key="9">
    <source>
        <dbReference type="Proteomes" id="UP001301731"/>
    </source>
</evidence>
<dbReference type="InterPro" id="IPR043519">
    <property type="entry name" value="NT_sf"/>
</dbReference>
<dbReference type="InterPro" id="IPR045865">
    <property type="entry name" value="ACT-like_dom_sf"/>
</dbReference>
<dbReference type="PANTHER" id="PTHR21262">
    <property type="entry name" value="GUANOSINE-3',5'-BIS DIPHOSPHATE 3'-PYROPHOSPHOHYDROLASE"/>
    <property type="match status" value="1"/>
</dbReference>
<evidence type="ECO:0000256" key="1">
    <source>
        <dbReference type="ARBA" id="ARBA00004976"/>
    </source>
</evidence>
<dbReference type="EMBL" id="CP137573">
    <property type="protein sequence ID" value="WOX25483.1"/>
    <property type="molecule type" value="Genomic_DNA"/>
</dbReference>
<reference evidence="8 9" key="1">
    <citation type="submission" date="2023-10" db="EMBL/GenBank/DDBJ databases">
        <title>The genome sequence of Streptomyces sp. HUAS YS2.</title>
        <authorList>
            <person name="Mo P."/>
        </authorList>
    </citation>
    <scope>NUCLEOTIDE SEQUENCE [LARGE SCALE GENOMIC DNA]</scope>
    <source>
        <strain evidence="8 9">HUAS YS2</strain>
    </source>
</reference>
<keyword evidence="8" id="KW-0808">Transferase</keyword>
<proteinExistence type="inferred from homology"/>
<dbReference type="InterPro" id="IPR012675">
    <property type="entry name" value="Beta-grasp_dom_sf"/>
</dbReference>
<dbReference type="InterPro" id="IPR033655">
    <property type="entry name" value="TGS_RelA/SpoT"/>
</dbReference>
<dbReference type="PROSITE" id="PS51880">
    <property type="entry name" value="TGS"/>
    <property type="match status" value="1"/>
</dbReference>
<comment type="function">
    <text evidence="3">In eubacteria ppGpp (guanosine 3'-diphosphate 5'-diphosphate) is a mediator of the stringent response that coordinates a variety of cellular activities in response to changes in nutritional abundance.</text>
</comment>
<dbReference type="CDD" id="cd05399">
    <property type="entry name" value="NT_Rel-Spo_like"/>
    <property type="match status" value="1"/>
</dbReference>
<dbReference type="SUPFAM" id="SSF55021">
    <property type="entry name" value="ACT-like"/>
    <property type="match status" value="1"/>
</dbReference>
<dbReference type="Gene3D" id="3.30.460.10">
    <property type="entry name" value="Beta Polymerase, domain 2"/>
    <property type="match status" value="1"/>
</dbReference>
<dbReference type="InterPro" id="IPR004095">
    <property type="entry name" value="TGS"/>
</dbReference>
<keyword evidence="9" id="KW-1185">Reference proteome</keyword>
<sequence>MPDEVQPLSAAQPDPQAEKAAPGPATPQDKPAENRPAPDRAPAAPAPLATPRPTPSSAARPGGSSNRVRARLARLGVQRQSPYNPVLEPLLRIVRSNDPKIETATLRQVERAYQVAERWHRGQKRKSGDPYITHPLAVTTILAELGMDPATLMAGLLHDTVEDTEYGLDTLRRDFGDQVALLVDGVTKLDKVKFGEAAQAETVRKMVVAMAKDPRVLVIKLADRLHNMRTMRYLKREKQEKKARETLEIYAPLAHRLGMNTIKWELEDLAFAILYPKMYDEIVRLVAERAPKRDEYLAIVTDEVQSDLRAARIKATVTGRPKHYYSVYQKMIVRGRDFAEIYDLVGIRVLVDTVRDCYAALGTVHARWNPVPGRFKDYIAMPKFNMYQSLHTTVIGPNGKPVELQIRTFDMHRRAEYGIAAHWKYKQEAVAGASKVRTDVPKKAGKDDHINDMAWLRQLLDWQKETEDPSEFLESLRFDLSRNEVFVFTPKGDVIALPAGATPVDFAYAVHTEVGHRTIGARVNGRLVPLESTLDNGDLVEVFTSKAAGAGPSRDWLGFVKSPRARNKIRAWFSKERRDEAIEQGKDAIARAMRKQNLPIQRILTGDSLVTLAHEMRYTDISSLYAAIGEGHVTAQSIVQKLVQALGGEEAATEDIAETAPPSRGRTKRRSNADPGVVVKGVEDVWVKLARCCTPVPGDPIIGFVTRGSGVSVHRADCVNVDSLSQQPERMLDVEWAPTQSSVFLVAIQVEALDRSRLLSDVTRVLSDQHVNILSAAVQTSRDRVATSRFTFEMGDPKHLGHVLKAVRGVEGVYDVYRVTSARRP</sequence>
<dbReference type="InterPro" id="IPR012676">
    <property type="entry name" value="TGS-like"/>
</dbReference>
<dbReference type="SUPFAM" id="SSF81271">
    <property type="entry name" value="TGS-like"/>
    <property type="match status" value="1"/>
</dbReference>
<dbReference type="Pfam" id="PF19296">
    <property type="entry name" value="RelA_AH_RIS"/>
    <property type="match status" value="1"/>
</dbReference>
<accession>A0ABZ0M358</accession>
<dbReference type="InterPro" id="IPR003607">
    <property type="entry name" value="HD/PDEase_dom"/>
</dbReference>
<dbReference type="GO" id="GO:0008728">
    <property type="term" value="F:GTP diphosphokinase activity"/>
    <property type="evidence" value="ECO:0007669"/>
    <property type="project" value="UniProtKB-EC"/>
</dbReference>
<dbReference type="Gene3D" id="1.10.3210.10">
    <property type="entry name" value="Hypothetical protein af1432"/>
    <property type="match status" value="1"/>
</dbReference>
<feature type="region of interest" description="Disordered" evidence="4">
    <location>
        <begin position="1"/>
        <end position="66"/>
    </location>
</feature>
<feature type="domain" description="TGS" evidence="7">
    <location>
        <begin position="483"/>
        <end position="544"/>
    </location>
</feature>
<dbReference type="InterPro" id="IPR002912">
    <property type="entry name" value="ACT_dom"/>
</dbReference>
<evidence type="ECO:0000313" key="8">
    <source>
        <dbReference type="EMBL" id="WOX25483.1"/>
    </source>
</evidence>
<dbReference type="PANTHER" id="PTHR21262:SF31">
    <property type="entry name" value="GTP PYROPHOSPHOKINASE"/>
    <property type="match status" value="1"/>
</dbReference>
<dbReference type="InterPro" id="IPR004811">
    <property type="entry name" value="RelA/Spo_fam"/>
</dbReference>
<feature type="compositionally biased region" description="Pro residues" evidence="4">
    <location>
        <begin position="44"/>
        <end position="54"/>
    </location>
</feature>
<dbReference type="Pfam" id="PF02824">
    <property type="entry name" value="TGS"/>
    <property type="match status" value="1"/>
</dbReference>
<dbReference type="EC" id="2.7.6.5" evidence="8"/>
<dbReference type="RefSeq" id="WP_318108057.1">
    <property type="nucleotide sequence ID" value="NZ_CP137573.1"/>
</dbReference>
<evidence type="ECO:0000256" key="2">
    <source>
        <dbReference type="ARBA" id="ARBA00048244"/>
    </source>
</evidence>
<evidence type="ECO:0000256" key="4">
    <source>
        <dbReference type="SAM" id="MobiDB-lite"/>
    </source>
</evidence>
<dbReference type="Proteomes" id="UP001301731">
    <property type="component" value="Chromosome"/>
</dbReference>
<feature type="region of interest" description="Disordered" evidence="4">
    <location>
        <begin position="650"/>
        <end position="672"/>
    </location>
</feature>
<comment type="pathway">
    <text evidence="1">Purine metabolism; ppGpp biosynthesis; ppGpp from GTP: step 1/2.</text>
</comment>
<dbReference type="PROSITE" id="PS51831">
    <property type="entry name" value="HD"/>
    <property type="match status" value="1"/>
</dbReference>
<dbReference type="InterPro" id="IPR007685">
    <property type="entry name" value="RelA_SpoT"/>
</dbReference>
<dbReference type="Gene3D" id="3.10.20.30">
    <property type="match status" value="1"/>
</dbReference>
<name>A0ABZ0M358_9ACTN</name>
<comment type="similarity">
    <text evidence="3">Belongs to the relA/spoT family.</text>
</comment>
<dbReference type="SUPFAM" id="SSF109604">
    <property type="entry name" value="HD-domain/PDEase-like"/>
    <property type="match status" value="1"/>
</dbReference>
<evidence type="ECO:0000256" key="3">
    <source>
        <dbReference type="RuleBase" id="RU003847"/>
    </source>
</evidence>
<evidence type="ECO:0000259" key="6">
    <source>
        <dbReference type="PROSITE" id="PS51831"/>
    </source>
</evidence>
<dbReference type="SMART" id="SM00954">
    <property type="entry name" value="RelA_SpoT"/>
    <property type="match status" value="1"/>
</dbReference>
<feature type="domain" description="HD" evidence="6">
    <location>
        <begin position="131"/>
        <end position="228"/>
    </location>
</feature>
<dbReference type="SMART" id="SM00471">
    <property type="entry name" value="HDc"/>
    <property type="match status" value="1"/>
</dbReference>